<evidence type="ECO:0000256" key="5">
    <source>
        <dbReference type="ARBA" id="ARBA00023001"/>
    </source>
</evidence>
<dbReference type="GO" id="GO:0030245">
    <property type="term" value="P:cellulose catabolic process"/>
    <property type="evidence" value="ECO:0007669"/>
    <property type="project" value="UniProtKB-KW"/>
</dbReference>
<dbReference type="PANTHER" id="PTHR39730:SF1">
    <property type="entry name" value="ENDOGLUCANASE 1"/>
    <property type="match status" value="1"/>
</dbReference>
<comment type="catalytic activity">
    <reaction evidence="1">
        <text>Endohydrolysis of (1-&gt;4)-beta-D-glucosidic linkages in cellulose, lichenin and cereal beta-D-glucans.</text>
        <dbReference type="EC" id="3.2.1.4"/>
    </reaction>
</comment>
<dbReference type="InterPro" id="IPR000334">
    <property type="entry name" value="Glyco_hydro_45"/>
</dbReference>
<evidence type="ECO:0000313" key="11">
    <source>
        <dbReference type="Proteomes" id="UP001239445"/>
    </source>
</evidence>
<sequence length="251" mass="26225">MPGLGDADVIVTALGKQGAVFTVKSKMQVCLVVFALFSTVALAATGSTTTTWDCCKPACSDTRNTNTLKLGLTGIAAACYKNNTLLDPKITGAASNACFGSSGTAYSCKTYQPIIVNSTFSYVFAGNWQTANCCKCFHVTWTSGAGKGKSMIVQVINSFGVSTGDFDLYTPGGGVGGLQACQSQYGAPKQGWGSQYGGVQSLSQCSQLPASLQDGCKWRFNWAGGTVNGWSTTYNQVTCPTELTDISRCSA</sequence>
<keyword evidence="8" id="KW-0624">Polysaccharide degradation</keyword>
<feature type="domain" description="Glycosyl hydrolases family 45 active site" evidence="9">
    <location>
        <begin position="46"/>
        <end position="249"/>
    </location>
</feature>
<evidence type="ECO:0000256" key="8">
    <source>
        <dbReference type="ARBA" id="ARBA00023326"/>
    </source>
</evidence>
<proteinExistence type="inferred from homology"/>
<keyword evidence="6" id="KW-0119">Carbohydrate metabolism</keyword>
<dbReference type="EC" id="3.2.1.4" evidence="3"/>
<dbReference type="InterPro" id="IPR052288">
    <property type="entry name" value="GH45_Enzymes"/>
</dbReference>
<evidence type="ECO:0000256" key="6">
    <source>
        <dbReference type="ARBA" id="ARBA00023277"/>
    </source>
</evidence>
<evidence type="ECO:0000256" key="3">
    <source>
        <dbReference type="ARBA" id="ARBA00012601"/>
    </source>
</evidence>
<comment type="similarity">
    <text evidence="2">Belongs to the glycosyl hydrolase 45 (cellulase K) family.</text>
</comment>
<gene>
    <name evidence="10" type="ORF">QBC47DRAFT_415969</name>
</gene>
<evidence type="ECO:0000256" key="2">
    <source>
        <dbReference type="ARBA" id="ARBA00007793"/>
    </source>
</evidence>
<name>A0AAJ0F9M3_9PEZI</name>
<evidence type="ECO:0000256" key="4">
    <source>
        <dbReference type="ARBA" id="ARBA00022801"/>
    </source>
</evidence>
<dbReference type="Proteomes" id="UP001239445">
    <property type="component" value="Unassembled WGS sequence"/>
</dbReference>
<reference evidence="10" key="1">
    <citation type="submission" date="2023-06" db="EMBL/GenBank/DDBJ databases">
        <title>Genome-scale phylogeny and comparative genomics of the fungal order Sordariales.</title>
        <authorList>
            <consortium name="Lawrence Berkeley National Laboratory"/>
            <person name="Hensen N."/>
            <person name="Bonometti L."/>
            <person name="Westerberg I."/>
            <person name="Brannstrom I.O."/>
            <person name="Guillou S."/>
            <person name="Cros-Aarteil S."/>
            <person name="Calhoun S."/>
            <person name="Haridas S."/>
            <person name="Kuo A."/>
            <person name="Mondo S."/>
            <person name="Pangilinan J."/>
            <person name="Riley R."/>
            <person name="Labutti K."/>
            <person name="Andreopoulos B."/>
            <person name="Lipzen A."/>
            <person name="Chen C."/>
            <person name="Yanf M."/>
            <person name="Daum C."/>
            <person name="Ng V."/>
            <person name="Clum A."/>
            <person name="Steindorff A."/>
            <person name="Ohm R."/>
            <person name="Martin F."/>
            <person name="Silar P."/>
            <person name="Natvig D."/>
            <person name="Lalanne C."/>
            <person name="Gautier V."/>
            <person name="Ament-Velasquez S.L."/>
            <person name="Kruys A."/>
            <person name="Hutchinson M.I."/>
            <person name="Powell A.J."/>
            <person name="Barry K."/>
            <person name="Miller A.N."/>
            <person name="Grigoriev I.V."/>
            <person name="Debuchy R."/>
            <person name="Gladieux P."/>
            <person name="Thoren M.H."/>
            <person name="Johannesson H."/>
        </authorList>
    </citation>
    <scope>NUCLEOTIDE SEQUENCE</scope>
    <source>
        <strain evidence="10">PSN4</strain>
    </source>
</reference>
<evidence type="ECO:0000256" key="7">
    <source>
        <dbReference type="ARBA" id="ARBA00023295"/>
    </source>
</evidence>
<comment type="caution">
    <text evidence="10">The sequence shown here is derived from an EMBL/GenBank/DDBJ whole genome shotgun (WGS) entry which is preliminary data.</text>
</comment>
<keyword evidence="4" id="KW-0378">Hydrolase</keyword>
<dbReference type="SUPFAM" id="SSF50685">
    <property type="entry name" value="Barwin-like endoglucanases"/>
    <property type="match status" value="1"/>
</dbReference>
<dbReference type="PANTHER" id="PTHR39730">
    <property type="entry name" value="ENDOGLUCANASE 1"/>
    <property type="match status" value="1"/>
</dbReference>
<dbReference type="Pfam" id="PF02015">
    <property type="entry name" value="Glyco_hydro_45"/>
    <property type="match status" value="1"/>
</dbReference>
<dbReference type="Gene3D" id="2.40.40.10">
    <property type="entry name" value="RlpA-like domain"/>
    <property type="match status" value="1"/>
</dbReference>
<evidence type="ECO:0000259" key="9">
    <source>
        <dbReference type="Pfam" id="PF02015"/>
    </source>
</evidence>
<keyword evidence="7" id="KW-0326">Glycosidase</keyword>
<dbReference type="AlphaFoldDB" id="A0AAJ0F9M3"/>
<organism evidence="10 11">
    <name type="scientific">Echria macrotheca</name>
    <dbReference type="NCBI Taxonomy" id="438768"/>
    <lineage>
        <taxon>Eukaryota</taxon>
        <taxon>Fungi</taxon>
        <taxon>Dikarya</taxon>
        <taxon>Ascomycota</taxon>
        <taxon>Pezizomycotina</taxon>
        <taxon>Sordariomycetes</taxon>
        <taxon>Sordariomycetidae</taxon>
        <taxon>Sordariales</taxon>
        <taxon>Schizotheciaceae</taxon>
        <taxon>Echria</taxon>
    </lineage>
</organism>
<dbReference type="GO" id="GO:0008810">
    <property type="term" value="F:cellulase activity"/>
    <property type="evidence" value="ECO:0007669"/>
    <property type="project" value="UniProtKB-EC"/>
</dbReference>
<dbReference type="InterPro" id="IPR036908">
    <property type="entry name" value="RlpA-like_sf"/>
</dbReference>
<evidence type="ECO:0000256" key="1">
    <source>
        <dbReference type="ARBA" id="ARBA00000966"/>
    </source>
</evidence>
<dbReference type="EMBL" id="MU839838">
    <property type="protein sequence ID" value="KAK1753269.1"/>
    <property type="molecule type" value="Genomic_DNA"/>
</dbReference>
<keyword evidence="5" id="KW-0136">Cellulose degradation</keyword>
<evidence type="ECO:0000313" key="10">
    <source>
        <dbReference type="EMBL" id="KAK1753269.1"/>
    </source>
</evidence>
<accession>A0AAJ0F9M3</accession>
<keyword evidence="11" id="KW-1185">Reference proteome</keyword>
<protein>
    <recommendedName>
        <fullName evidence="3">cellulase</fullName>
        <ecNumber evidence="3">3.2.1.4</ecNumber>
    </recommendedName>
</protein>